<comment type="caution">
    <text evidence="1">The sequence shown here is derived from an EMBL/GenBank/DDBJ whole genome shotgun (WGS) entry which is preliminary data.</text>
</comment>
<sequence>MASNDSALLAASEMSATNMTESLLANQTLAEQLSALPALLWDNRGFFLLECRIIFTAMACIYIGSHAALRRPPSANPPKRGKKGGPREKRDEEDQFVQGLLPSDAIVFPIMAGVMLMGLYYLIKWLEDPDILNKILKVYFSAMSLASMGKLFADSLHFLTGFVFPTVWTSRDGKLYHVDPLRKGQWRNADDSEGQVYDDKKKTPLPGWLSEWSLSDASNKFLWEVRHSLLEQWTVRFSVHGIVNETLKVKFNDILGVVLAVGANVLYYTTESTFLSNVMGYAFSYAGIILLSPTTFATGTAVLFGLFFYDIYMVFYTPYMVTVATKLDVPIKLVFEGPTKASMLGLGDIVLPGIFVGLCLRFDHYMHYYRQRKLVPVELKSEDESSGQLVSSTKTQRMVVKPDYVSPQGQWGDWFWNMGLLGGKLSPDATPALKASAFPKTYFYTAMFGYLLAMIMTLAMLLVYRHAQPALLYLVPGVVFAVWLAGLVRGEIREMWAYTEDGGLDTADTIVEVDGNGNVIDVVKDKEDDKKDGKKHELQIKLDANRAKHTASKIDLLEEIEVLERKAADGKEKRYPVFLFSIEAPAPSATSD</sequence>
<proteinExistence type="predicted"/>
<organism evidence="1 2">
    <name type="scientific">Hypoxylon rubiginosum</name>
    <dbReference type="NCBI Taxonomy" id="110542"/>
    <lineage>
        <taxon>Eukaryota</taxon>
        <taxon>Fungi</taxon>
        <taxon>Dikarya</taxon>
        <taxon>Ascomycota</taxon>
        <taxon>Pezizomycotina</taxon>
        <taxon>Sordariomycetes</taxon>
        <taxon>Xylariomycetidae</taxon>
        <taxon>Xylariales</taxon>
        <taxon>Hypoxylaceae</taxon>
        <taxon>Hypoxylon</taxon>
    </lineage>
</organism>
<dbReference type="Proteomes" id="UP001497680">
    <property type="component" value="Unassembled WGS sequence"/>
</dbReference>
<evidence type="ECO:0000313" key="2">
    <source>
        <dbReference type="Proteomes" id="UP001497680"/>
    </source>
</evidence>
<gene>
    <name evidence="1" type="ORF">F4821DRAFT_66677</name>
</gene>
<name>A0ACC0D924_9PEZI</name>
<protein>
    <submittedName>
        <fullName evidence="1">Signal peptide peptidase-domain-containing protein</fullName>
    </submittedName>
</protein>
<reference evidence="1 2" key="1">
    <citation type="journal article" date="2022" name="New Phytol.">
        <title>Ecological generalism drives hyperdiversity of secondary metabolite gene clusters in xylarialean endophytes.</title>
        <authorList>
            <person name="Franco M.E.E."/>
            <person name="Wisecaver J.H."/>
            <person name="Arnold A.E."/>
            <person name="Ju Y.M."/>
            <person name="Slot J.C."/>
            <person name="Ahrendt S."/>
            <person name="Moore L.P."/>
            <person name="Eastman K.E."/>
            <person name="Scott K."/>
            <person name="Konkel Z."/>
            <person name="Mondo S.J."/>
            <person name="Kuo A."/>
            <person name="Hayes R.D."/>
            <person name="Haridas S."/>
            <person name="Andreopoulos B."/>
            <person name="Riley R."/>
            <person name="LaButti K."/>
            <person name="Pangilinan J."/>
            <person name="Lipzen A."/>
            <person name="Amirebrahimi M."/>
            <person name="Yan J."/>
            <person name="Adam C."/>
            <person name="Keymanesh K."/>
            <person name="Ng V."/>
            <person name="Louie K."/>
            <person name="Northen T."/>
            <person name="Drula E."/>
            <person name="Henrissat B."/>
            <person name="Hsieh H.M."/>
            <person name="Youens-Clark K."/>
            <person name="Lutzoni F."/>
            <person name="Miadlikowska J."/>
            <person name="Eastwood D.C."/>
            <person name="Hamelin R.C."/>
            <person name="Grigoriev I.V."/>
            <person name="U'Ren J.M."/>
        </authorList>
    </citation>
    <scope>NUCLEOTIDE SEQUENCE [LARGE SCALE GENOMIC DNA]</scope>
    <source>
        <strain evidence="1 2">ER1909</strain>
    </source>
</reference>
<accession>A0ACC0D924</accession>
<dbReference type="EMBL" id="MU394297">
    <property type="protein sequence ID" value="KAI6089148.1"/>
    <property type="molecule type" value="Genomic_DNA"/>
</dbReference>
<evidence type="ECO:0000313" key="1">
    <source>
        <dbReference type="EMBL" id="KAI6089148.1"/>
    </source>
</evidence>
<keyword evidence="2" id="KW-1185">Reference proteome</keyword>